<dbReference type="Proteomes" id="UP000050920">
    <property type="component" value="Unassembled WGS sequence"/>
</dbReference>
<evidence type="ECO:0000256" key="4">
    <source>
        <dbReference type="ARBA" id="ARBA00023002"/>
    </source>
</evidence>
<evidence type="ECO:0000259" key="5">
    <source>
        <dbReference type="Pfam" id="PF00890"/>
    </source>
</evidence>
<gene>
    <name evidence="6" type="ORF">DY78_GL000391</name>
</gene>
<dbReference type="InterPro" id="IPR027477">
    <property type="entry name" value="Succ_DH/fumarate_Rdtase_cat_sf"/>
</dbReference>
<evidence type="ECO:0000256" key="1">
    <source>
        <dbReference type="ARBA" id="ARBA00001974"/>
    </source>
</evidence>
<dbReference type="SUPFAM" id="SSF56425">
    <property type="entry name" value="Succinate dehydrogenase/fumarate reductase flavoprotein, catalytic domain"/>
    <property type="match status" value="1"/>
</dbReference>
<comment type="cofactor">
    <cofactor evidence="1">
        <name>FAD</name>
        <dbReference type="ChEBI" id="CHEBI:57692"/>
    </cofactor>
</comment>
<dbReference type="Gene3D" id="3.90.700.10">
    <property type="entry name" value="Succinate dehydrogenase/fumarate reductase flavoprotein, catalytic domain"/>
    <property type="match status" value="1"/>
</dbReference>
<dbReference type="InterPro" id="IPR050315">
    <property type="entry name" value="FAD-oxidoreductase_2"/>
</dbReference>
<dbReference type="PANTHER" id="PTHR43400">
    <property type="entry name" value="FUMARATE REDUCTASE"/>
    <property type="match status" value="1"/>
</dbReference>
<comment type="caution">
    <text evidence="6">The sequence shown here is derived from an EMBL/GenBank/DDBJ whole genome shotgun (WGS) entry which is preliminary data.</text>
</comment>
<reference evidence="6 7" key="1">
    <citation type="journal article" date="2015" name="Genome Announc.">
        <title>Expanding the biotechnology potential of lactobacilli through comparative genomics of 213 strains and associated genera.</title>
        <authorList>
            <person name="Sun Z."/>
            <person name="Harris H.M."/>
            <person name="McCann A."/>
            <person name="Guo C."/>
            <person name="Argimon S."/>
            <person name="Zhang W."/>
            <person name="Yang X."/>
            <person name="Jeffery I.B."/>
            <person name="Cooney J.C."/>
            <person name="Kagawa T.F."/>
            <person name="Liu W."/>
            <person name="Song Y."/>
            <person name="Salvetti E."/>
            <person name="Wrobel A."/>
            <person name="Rasinkangas P."/>
            <person name="Parkhill J."/>
            <person name="Rea M.C."/>
            <person name="O'Sullivan O."/>
            <person name="Ritari J."/>
            <person name="Douillard F.P."/>
            <person name="Paul Ross R."/>
            <person name="Yang R."/>
            <person name="Briner A.E."/>
            <person name="Felis G.E."/>
            <person name="de Vos W.M."/>
            <person name="Barrangou R."/>
            <person name="Klaenhammer T.R."/>
            <person name="Caufield P.W."/>
            <person name="Cui Y."/>
            <person name="Zhang H."/>
            <person name="O'Toole P.W."/>
        </authorList>
    </citation>
    <scope>NUCLEOTIDE SEQUENCE [LARGE SCALE GENOMIC DNA]</scope>
    <source>
        <strain evidence="6 7">DSM 21115</strain>
    </source>
</reference>
<dbReference type="InterPro" id="IPR036188">
    <property type="entry name" value="FAD/NAD-bd_sf"/>
</dbReference>
<sequence length="504" mass="53530">MNNMTTKTMNTDVLVAGTGGTGLAAAYAAVEKGLKVLVIEKQPQIGGNTKISSGFFAINSKEQQAAGMHMSTKEAIAELASYNHYLSNGALLARIVNSSADTLAWLEGMGMEIKLNPTANTTQFAHRDNDYRGGSYHMYQHKDESYQRVQKTLEDAGVQFQFNTTLTDLTMADGKVTGATATTADGDDLIIKAQAVVVATGGYGADAKKVAKTMHTPNLRTLGVPNAGEGMSAMVKAGATDIDSHALIHAAQLAKSKVTQKTSAKHLAGFSSNALTQLLLTPQLWVNMKGLRFTNEDVVYDTVEWANAAWSQGGKYLFIVDQATLDTFTVDQNSEEVSQAGPGAATGRGDFTKLAEEAVKGETAFKGNTLAELAHNAGLDTATFEKTVQAYNEAIHAKDDTEYSKSEKSLAYSVENGPFYAFISQAAYLGTVGGVRVDENLAVLDDNFKPIPGLYTGGANAGGYYEGHSYPAYEGLASGFTWTSGRIAGTSAADYIKNEATVTN</sequence>
<accession>A0A0R2NMS1</accession>
<dbReference type="AlphaFoldDB" id="A0A0R2NMS1"/>
<dbReference type="InterPro" id="IPR003953">
    <property type="entry name" value="FAD-dep_OxRdtase_2_FAD-bd"/>
</dbReference>
<organism evidence="6 7">
    <name type="scientific">Lactiplantibacillus fabifermentans DSM 21115</name>
    <dbReference type="NCBI Taxonomy" id="1413187"/>
    <lineage>
        <taxon>Bacteria</taxon>
        <taxon>Bacillati</taxon>
        <taxon>Bacillota</taxon>
        <taxon>Bacilli</taxon>
        <taxon>Lactobacillales</taxon>
        <taxon>Lactobacillaceae</taxon>
        <taxon>Lactiplantibacillus</taxon>
    </lineage>
</organism>
<evidence type="ECO:0000313" key="6">
    <source>
        <dbReference type="EMBL" id="KRO27041.1"/>
    </source>
</evidence>
<evidence type="ECO:0000256" key="2">
    <source>
        <dbReference type="ARBA" id="ARBA00022630"/>
    </source>
</evidence>
<proteinExistence type="predicted"/>
<dbReference type="PANTHER" id="PTHR43400:SF7">
    <property type="entry name" value="FAD-DEPENDENT OXIDOREDUCTASE 2 FAD BINDING DOMAIN-CONTAINING PROTEIN"/>
    <property type="match status" value="1"/>
</dbReference>
<evidence type="ECO:0000313" key="7">
    <source>
        <dbReference type="Proteomes" id="UP000050920"/>
    </source>
</evidence>
<keyword evidence="2" id="KW-0285">Flavoprotein</keyword>
<dbReference type="EMBL" id="AYGX02000093">
    <property type="protein sequence ID" value="KRO27041.1"/>
    <property type="molecule type" value="Genomic_DNA"/>
</dbReference>
<protein>
    <submittedName>
        <fullName evidence="6">Fumarate reductase succinate dehydrogenase flavoprotein</fullName>
    </submittedName>
</protein>
<name>A0A0R2NMS1_9LACO</name>
<dbReference type="GO" id="GO:0033765">
    <property type="term" value="F:steroid dehydrogenase activity, acting on the CH-CH group of donors"/>
    <property type="evidence" value="ECO:0007669"/>
    <property type="project" value="UniProtKB-ARBA"/>
</dbReference>
<keyword evidence="3" id="KW-0274">FAD</keyword>
<feature type="domain" description="FAD-dependent oxidoreductase 2 FAD-binding" evidence="5">
    <location>
        <begin position="12"/>
        <end position="467"/>
    </location>
</feature>
<dbReference type="SUPFAM" id="SSF51905">
    <property type="entry name" value="FAD/NAD(P)-binding domain"/>
    <property type="match status" value="1"/>
</dbReference>
<dbReference type="Pfam" id="PF00890">
    <property type="entry name" value="FAD_binding_2"/>
    <property type="match status" value="1"/>
</dbReference>
<evidence type="ECO:0000256" key="3">
    <source>
        <dbReference type="ARBA" id="ARBA00022827"/>
    </source>
</evidence>
<keyword evidence="4" id="KW-0560">Oxidoreductase</keyword>
<dbReference type="Gene3D" id="3.50.50.60">
    <property type="entry name" value="FAD/NAD(P)-binding domain"/>
    <property type="match status" value="1"/>
</dbReference>
<keyword evidence="7" id="KW-1185">Reference proteome</keyword>